<comment type="caution">
    <text evidence="2">The sequence shown here is derived from an EMBL/GenBank/DDBJ whole genome shotgun (WGS) entry which is preliminary data.</text>
</comment>
<protein>
    <recommendedName>
        <fullName evidence="4">Transposase</fullName>
    </recommendedName>
</protein>
<reference evidence="2 3" key="1">
    <citation type="submission" date="2017-08" db="EMBL/GenBank/DDBJ databases">
        <title>Draft genome sequence of pheromone producing symbiont Morganella morganii, of the female New Zealand grass grub Costelytra giveni.</title>
        <authorList>
            <person name="Laugraud A."/>
            <person name="Young S.D."/>
            <person name="Hurst M.H."/>
        </authorList>
    </citation>
    <scope>NUCLEOTIDE SEQUENCE [LARGE SCALE GENOMIC DNA]</scope>
    <source>
        <strain evidence="2 3">MMsCG</strain>
    </source>
</reference>
<evidence type="ECO:0000313" key="3">
    <source>
        <dbReference type="Proteomes" id="UP000286908"/>
    </source>
</evidence>
<proteinExistence type="inferred from homology"/>
<dbReference type="GO" id="GO:0004803">
    <property type="term" value="F:transposase activity"/>
    <property type="evidence" value="ECO:0007669"/>
    <property type="project" value="InterPro"/>
</dbReference>
<accession>A0A433ZWP5</accession>
<dbReference type="InterPro" id="IPR009057">
    <property type="entry name" value="Homeodomain-like_sf"/>
</dbReference>
<comment type="similarity">
    <text evidence="1">Belongs to the transposase 8 family.</text>
</comment>
<dbReference type="GO" id="GO:0006313">
    <property type="term" value="P:DNA transposition"/>
    <property type="evidence" value="ECO:0007669"/>
    <property type="project" value="InterPro"/>
</dbReference>
<evidence type="ECO:0000313" key="2">
    <source>
        <dbReference type="EMBL" id="RUT66551.1"/>
    </source>
</evidence>
<organism evidence="2 3">
    <name type="scientific">Morganella morganii</name>
    <name type="common">Proteus morganii</name>
    <dbReference type="NCBI Taxonomy" id="582"/>
    <lineage>
        <taxon>Bacteria</taxon>
        <taxon>Pseudomonadati</taxon>
        <taxon>Pseudomonadota</taxon>
        <taxon>Gammaproteobacteria</taxon>
        <taxon>Enterobacterales</taxon>
        <taxon>Morganellaceae</taxon>
        <taxon>Morganella</taxon>
    </lineage>
</organism>
<dbReference type="GO" id="GO:0003677">
    <property type="term" value="F:DNA binding"/>
    <property type="evidence" value="ECO:0007669"/>
    <property type="project" value="InterPro"/>
</dbReference>
<sequence length="122" mass="13398">MSFKLDLVQQSLQPGASVARLAREHGINDNLLFTWRQRYRHLIDTPADDGVGESIAIDDTLVPVVLERQLPLLPAAAPATATPPKPDQVCEIIIGRARLKLSGNLTPAMLATLVRELKKGRR</sequence>
<dbReference type="Pfam" id="PF01527">
    <property type="entry name" value="HTH_Tnp_1"/>
    <property type="match status" value="1"/>
</dbReference>
<dbReference type="NCBIfam" id="NF047595">
    <property type="entry name" value="IS66_ISRel24_TnpA"/>
    <property type="match status" value="1"/>
</dbReference>
<name>A0A433ZWP5_MORMO</name>
<evidence type="ECO:0000256" key="1">
    <source>
        <dbReference type="ARBA" id="ARBA00009964"/>
    </source>
</evidence>
<gene>
    <name evidence="2" type="ORF">CKG00_09255</name>
</gene>
<dbReference type="Proteomes" id="UP000286908">
    <property type="component" value="Unassembled WGS sequence"/>
</dbReference>
<dbReference type="InterPro" id="IPR002514">
    <property type="entry name" value="Transposase_8"/>
</dbReference>
<dbReference type="EMBL" id="NRQY01000001">
    <property type="protein sequence ID" value="RUT66551.1"/>
    <property type="molecule type" value="Genomic_DNA"/>
</dbReference>
<dbReference type="SUPFAM" id="SSF46689">
    <property type="entry name" value="Homeodomain-like"/>
    <property type="match status" value="1"/>
</dbReference>
<evidence type="ECO:0008006" key="4">
    <source>
        <dbReference type="Google" id="ProtNLM"/>
    </source>
</evidence>
<dbReference type="AlphaFoldDB" id="A0A433ZWP5"/>